<dbReference type="AlphaFoldDB" id="M1PUN4"/>
<organism evidence="1">
    <name type="scientific">uncultured organism</name>
    <dbReference type="NCBI Taxonomy" id="155900"/>
    <lineage>
        <taxon>unclassified sequences</taxon>
        <taxon>environmental samples</taxon>
    </lineage>
</organism>
<name>M1PUN4_9ZZZZ</name>
<accession>M1PUN4</accession>
<sequence>MSEENRGSVKITGSGTVSGGIYESVRIAGSGTVNGDVRAGTVSCAGSARFKGKLEADELKTTGGCEIDGPVRAGEVKTSGTCTIKGNLSGDLLKCSGSQTVEGNLSTKYVRVQGSLDVAGDVEADKFLSRGTFDIGSLLSADEIEIQLGGECKAREIGGEEIKIDRKGKALDIGDYDIEGNIDRVGDKLDELGDKFGVNIEINSEKLTGEIQKLGEKLQVHLGGSAKGRMEADLIEGDEVSLKWTSAGTVRGKNVKIGEGCRIDRVEYYDSLKIGEDTEIGEKVKL</sequence>
<dbReference type="PANTHER" id="PTHR35024:SF4">
    <property type="entry name" value="POLYMER-FORMING CYTOSKELETAL PROTEIN"/>
    <property type="match status" value="1"/>
</dbReference>
<dbReference type="PANTHER" id="PTHR35024">
    <property type="entry name" value="HYPOTHETICAL CYTOSOLIC PROTEIN"/>
    <property type="match status" value="1"/>
</dbReference>
<dbReference type="EMBL" id="JX684073">
    <property type="protein sequence ID" value="AGF92824.1"/>
    <property type="molecule type" value="Genomic_DNA"/>
</dbReference>
<protein>
    <recommendedName>
        <fullName evidence="2">Polymer-forming cytoskeletal protein</fullName>
    </recommendedName>
</protein>
<gene>
    <name evidence="1" type="ORF">FLSS-1_0012</name>
</gene>
<proteinExistence type="predicted"/>
<dbReference type="Pfam" id="PF04519">
    <property type="entry name" value="Bactofilin"/>
    <property type="match status" value="1"/>
</dbReference>
<evidence type="ECO:0000313" key="1">
    <source>
        <dbReference type="EMBL" id="AGF92824.1"/>
    </source>
</evidence>
<evidence type="ECO:0008006" key="2">
    <source>
        <dbReference type="Google" id="ProtNLM"/>
    </source>
</evidence>
<dbReference type="InterPro" id="IPR007607">
    <property type="entry name" value="BacA/B"/>
</dbReference>
<reference evidence="1" key="1">
    <citation type="journal article" date="2013" name="Syst. Appl. Microbiol.">
        <title>New insights into the archaeal diversity of a hypersaline microbial mat obtained by a metagenomic approach.</title>
        <authorList>
            <person name="Lopez-Lopez A."/>
            <person name="Richter M."/>
            <person name="Pena A."/>
            <person name="Tamames J."/>
            <person name="Rossello-Mora R."/>
        </authorList>
    </citation>
    <scope>NUCLEOTIDE SEQUENCE</scope>
</reference>